<dbReference type="InterPro" id="IPR000873">
    <property type="entry name" value="AMP-dep_synth/lig_dom"/>
</dbReference>
<evidence type="ECO:0000256" key="4">
    <source>
        <dbReference type="ARBA" id="ARBA00039638"/>
    </source>
</evidence>
<dbReference type="Pfam" id="PF13193">
    <property type="entry name" value="AMP-binding_C"/>
    <property type="match status" value="1"/>
</dbReference>
<dbReference type="EnsemblMetazoa" id="ISCW004339-RA">
    <property type="protein sequence ID" value="ISCW004339-PA"/>
    <property type="gene ID" value="ISCW004339"/>
</dbReference>
<dbReference type="STRING" id="6945.B7PHG0"/>
<dbReference type="Gene3D" id="3.30.300.30">
    <property type="match status" value="1"/>
</dbReference>
<feature type="domain" description="AMP-dependent synthetase/ligase" evidence="7">
    <location>
        <begin position="3"/>
        <end position="207"/>
    </location>
</feature>
<evidence type="ECO:0000313" key="11">
    <source>
        <dbReference type="Proteomes" id="UP000001555"/>
    </source>
</evidence>
<dbReference type="GO" id="GO:0016491">
    <property type="term" value="F:oxidoreductase activity"/>
    <property type="evidence" value="ECO:0007669"/>
    <property type="project" value="UniProtKB-KW"/>
</dbReference>
<dbReference type="VEuPathDB" id="VectorBase:ISCI004339"/>
<evidence type="ECO:0000256" key="6">
    <source>
        <dbReference type="ARBA" id="ARBA00048277"/>
    </source>
</evidence>
<evidence type="ECO:0000256" key="3">
    <source>
        <dbReference type="ARBA" id="ARBA00037247"/>
    </source>
</evidence>
<comment type="function">
    <text evidence="3">Acyl-CoA synthases catalyze the initial reaction in fatty acid metabolism, by forming a thioester with CoA. Has some preference toward medium-chain substrates. Plays a role in adipocyte differentiation.</text>
</comment>
<evidence type="ECO:0000256" key="5">
    <source>
        <dbReference type="ARBA" id="ARBA00047319"/>
    </source>
</evidence>
<accession>B7PHG0</accession>
<dbReference type="HOGENOM" id="CLU_000022_59_7_1"/>
<dbReference type="EMBL" id="ABJB010557842">
    <property type="status" value="NOT_ANNOTATED_CDS"/>
    <property type="molecule type" value="Genomic_DNA"/>
</dbReference>
<keyword evidence="2" id="KW-0436">Ligase</keyword>
<dbReference type="SUPFAM" id="SSF56801">
    <property type="entry name" value="Acetyl-CoA synthetase-like"/>
    <property type="match status" value="1"/>
</dbReference>
<comment type="similarity">
    <text evidence="1">Belongs to the ATP-dependent AMP-binding enzyme family.</text>
</comment>
<dbReference type="InterPro" id="IPR025110">
    <property type="entry name" value="AMP-bd_C"/>
</dbReference>
<dbReference type="GO" id="GO:0006631">
    <property type="term" value="P:fatty acid metabolic process"/>
    <property type="evidence" value="ECO:0000318"/>
    <property type="project" value="GO_Central"/>
</dbReference>
<evidence type="ECO:0000256" key="2">
    <source>
        <dbReference type="ARBA" id="ARBA00022598"/>
    </source>
</evidence>
<dbReference type="EMBL" id="ABJB010654550">
    <property type="status" value="NOT_ANNOTATED_CDS"/>
    <property type="molecule type" value="Genomic_DNA"/>
</dbReference>
<dbReference type="VEuPathDB" id="VectorBase:ISCP_009738"/>
<evidence type="ECO:0000259" key="7">
    <source>
        <dbReference type="Pfam" id="PF00501"/>
    </source>
</evidence>
<dbReference type="Proteomes" id="UP000001555">
    <property type="component" value="Unassembled WGS sequence"/>
</dbReference>
<protein>
    <recommendedName>
        <fullName evidence="4">Medium-chain acyl-CoA ligase ACSF2, mitochondrial</fullName>
    </recommendedName>
</protein>
<dbReference type="AlphaFoldDB" id="B7PHG0"/>
<dbReference type="InParanoid" id="B7PHG0"/>
<dbReference type="InterPro" id="IPR045851">
    <property type="entry name" value="AMP-bd_C_sf"/>
</dbReference>
<dbReference type="EMBL" id="ABJB010417673">
    <property type="status" value="NOT_ANNOTATED_CDS"/>
    <property type="molecule type" value="Genomic_DNA"/>
</dbReference>
<dbReference type="Gene3D" id="3.40.50.12780">
    <property type="entry name" value="N-terminal domain of ligase-like"/>
    <property type="match status" value="1"/>
</dbReference>
<name>B7PHG0_IXOSC</name>
<dbReference type="EMBL" id="ABJB010270507">
    <property type="status" value="NOT_ANNOTATED_CDS"/>
    <property type="molecule type" value="Genomic_DNA"/>
</dbReference>
<keyword evidence="11" id="KW-1185">Reference proteome</keyword>
<evidence type="ECO:0000256" key="1">
    <source>
        <dbReference type="ARBA" id="ARBA00006432"/>
    </source>
</evidence>
<dbReference type="EMBL" id="ABJB010201703">
    <property type="status" value="NOT_ANNOTATED_CDS"/>
    <property type="molecule type" value="Genomic_DNA"/>
</dbReference>
<reference evidence="10" key="2">
    <citation type="submission" date="2020-05" db="UniProtKB">
        <authorList>
            <consortium name="EnsemblMetazoa"/>
        </authorList>
    </citation>
    <scope>IDENTIFICATION</scope>
    <source>
        <strain evidence="10">wikel</strain>
    </source>
</reference>
<feature type="domain" description="AMP-binding enzyme C-terminal" evidence="8">
    <location>
        <begin position="257"/>
        <end position="333"/>
    </location>
</feature>
<dbReference type="FunFam" id="3.30.300.30:FF:000008">
    <property type="entry name" value="2,3-dihydroxybenzoate-AMP ligase"/>
    <property type="match status" value="1"/>
</dbReference>
<organism>
    <name type="scientific">Ixodes scapularis</name>
    <name type="common">Black-legged tick</name>
    <name type="synonym">Deer tick</name>
    <dbReference type="NCBI Taxonomy" id="6945"/>
    <lineage>
        <taxon>Eukaryota</taxon>
        <taxon>Metazoa</taxon>
        <taxon>Ecdysozoa</taxon>
        <taxon>Arthropoda</taxon>
        <taxon>Chelicerata</taxon>
        <taxon>Arachnida</taxon>
        <taxon>Acari</taxon>
        <taxon>Parasitiformes</taxon>
        <taxon>Ixodida</taxon>
        <taxon>Ixodoidea</taxon>
        <taxon>Ixodidae</taxon>
        <taxon>Ixodinae</taxon>
        <taxon>Ixodes</taxon>
    </lineage>
</organism>
<keyword evidence="9" id="KW-0560">Oxidoreductase</keyword>
<gene>
    <name evidence="9" type="ORF">IscW_ISCW004339</name>
</gene>
<dbReference type="VEuPathDB" id="VectorBase:ISCW004339"/>
<dbReference type="FunCoup" id="B7PHG0">
    <property type="interactions" value="354"/>
</dbReference>
<dbReference type="EMBL" id="ABJB010987313">
    <property type="status" value="NOT_ANNOTATED_CDS"/>
    <property type="molecule type" value="Genomic_DNA"/>
</dbReference>
<dbReference type="InterPro" id="IPR042099">
    <property type="entry name" value="ANL_N_sf"/>
</dbReference>
<dbReference type="PANTHER" id="PTHR43201:SF5">
    <property type="entry name" value="MEDIUM-CHAIN ACYL-COA LIGASE ACSF2, MITOCHONDRIAL"/>
    <property type="match status" value="1"/>
</dbReference>
<proteinExistence type="inferred from homology"/>
<dbReference type="EMBL" id="DS712833">
    <property type="protein sequence ID" value="EEC06032.1"/>
    <property type="molecule type" value="Genomic_DNA"/>
</dbReference>
<evidence type="ECO:0000313" key="10">
    <source>
        <dbReference type="EnsemblMetazoa" id="ISCW004339-PA"/>
    </source>
</evidence>
<dbReference type="EMBL" id="ABJB010605832">
    <property type="status" value="NOT_ANNOTATED_CDS"/>
    <property type="molecule type" value="Genomic_DNA"/>
</dbReference>
<evidence type="ECO:0000259" key="8">
    <source>
        <dbReference type="Pfam" id="PF13193"/>
    </source>
</evidence>
<dbReference type="GO" id="GO:0031956">
    <property type="term" value="F:medium-chain fatty acid-CoA ligase activity"/>
    <property type="evidence" value="ECO:0000318"/>
    <property type="project" value="GO_Central"/>
</dbReference>
<dbReference type="PANTHER" id="PTHR43201">
    <property type="entry name" value="ACYL-COA SYNTHETASE"/>
    <property type="match status" value="1"/>
</dbReference>
<reference evidence="9 11" key="1">
    <citation type="submission" date="2008-03" db="EMBL/GenBank/DDBJ databases">
        <title>Annotation of Ixodes scapularis.</title>
        <authorList>
            <consortium name="Ixodes scapularis Genome Project Consortium"/>
            <person name="Caler E."/>
            <person name="Hannick L.I."/>
            <person name="Bidwell S."/>
            <person name="Joardar V."/>
            <person name="Thiagarajan M."/>
            <person name="Amedeo P."/>
            <person name="Galinsky K.J."/>
            <person name="Schobel S."/>
            <person name="Inman J."/>
            <person name="Hostetler J."/>
            <person name="Miller J."/>
            <person name="Hammond M."/>
            <person name="Megy K."/>
            <person name="Lawson D."/>
            <person name="Kodira C."/>
            <person name="Sutton G."/>
            <person name="Meyer J."/>
            <person name="Hill C.A."/>
            <person name="Birren B."/>
            <person name="Nene V."/>
            <person name="Collins F."/>
            <person name="Alarcon-Chaidez F."/>
            <person name="Wikel S."/>
            <person name="Strausberg R."/>
        </authorList>
    </citation>
    <scope>NUCLEOTIDE SEQUENCE [LARGE SCALE GENOMIC DNA]</scope>
    <source>
        <strain evidence="11">Wikel</strain>
        <strain evidence="9">Wikel colony</strain>
    </source>
</reference>
<dbReference type="PaxDb" id="6945-B7PHG0"/>
<sequence length="349" mass="39295">MQGTTGQPKAARLSHFNVINNANIVGRFVGYHQKRESICLNTDLIYGLGRTMGVLAASMFGSTIVTAGAYFLPKVALEVITKHRCTMIYGSPTIFFAMARDFEEGVHDFSSVRKAIMGGSMCNPATIEKTMTRLNAQQLYIVYGGSETSPVISLTNPDEETDRWIRTVGKPLGHVEVKVVDAEGRIVPVNTRGELCTRGPHVFKGYLNNEAKTKDAIRDNWYHTGDEATMSEDGRITFVGRIKEMINYMGYKVPPLEVESILNKHPHVEEAQVIGVPDERTVEKVCAWIKLKSDKTLTQEDIKAFCKEKDLQEFKIPEFVLFVDSFPRTQTGKVRKHKMREESMRILKL</sequence>
<evidence type="ECO:0000313" key="9">
    <source>
        <dbReference type="EMBL" id="EEC06032.1"/>
    </source>
</evidence>
<dbReference type="OrthoDB" id="10253115at2759"/>
<comment type="catalytic activity">
    <reaction evidence="6">
        <text>a medium-chain fatty acid + ATP + CoA = a medium-chain fatty acyl-CoA + AMP + diphosphate</text>
        <dbReference type="Rhea" id="RHEA:48340"/>
        <dbReference type="ChEBI" id="CHEBI:30616"/>
        <dbReference type="ChEBI" id="CHEBI:33019"/>
        <dbReference type="ChEBI" id="CHEBI:57287"/>
        <dbReference type="ChEBI" id="CHEBI:59558"/>
        <dbReference type="ChEBI" id="CHEBI:90546"/>
        <dbReference type="ChEBI" id="CHEBI:456215"/>
        <dbReference type="EC" id="6.2.1.2"/>
    </reaction>
</comment>
<comment type="catalytic activity">
    <reaction evidence="5">
        <text>octanoate + ATP + CoA = octanoyl-CoA + AMP + diphosphate</text>
        <dbReference type="Rhea" id="RHEA:33631"/>
        <dbReference type="ChEBI" id="CHEBI:25646"/>
        <dbReference type="ChEBI" id="CHEBI:30616"/>
        <dbReference type="ChEBI" id="CHEBI:33019"/>
        <dbReference type="ChEBI" id="CHEBI:57287"/>
        <dbReference type="ChEBI" id="CHEBI:57386"/>
        <dbReference type="ChEBI" id="CHEBI:456215"/>
    </reaction>
</comment>
<dbReference type="Pfam" id="PF00501">
    <property type="entry name" value="AMP-binding"/>
    <property type="match status" value="1"/>
</dbReference>